<feature type="transmembrane region" description="Helical" evidence="1">
    <location>
        <begin position="161"/>
        <end position="180"/>
    </location>
</feature>
<organism evidence="2 3">
    <name type="scientific">Inhella proteolytica</name>
    <dbReference type="NCBI Taxonomy" id="2795029"/>
    <lineage>
        <taxon>Bacteria</taxon>
        <taxon>Pseudomonadati</taxon>
        <taxon>Pseudomonadota</taxon>
        <taxon>Betaproteobacteria</taxon>
        <taxon>Burkholderiales</taxon>
        <taxon>Sphaerotilaceae</taxon>
        <taxon>Inhella</taxon>
    </lineage>
</organism>
<keyword evidence="1" id="KW-0472">Membrane</keyword>
<sequence>MNTPIADTRPAPAHPARHWPLALAAWLLLYLLALGLGELPGLQALGQAAHTGSAAHGHPYADTRAWLGLPFAADTLSNLPFVLLALLGAGRLRRHPLQGIGRRAAWVFCAGLLLTGLGSAAFHLAPSAGSLVLDRLGMAVAFAGLLGLASTARLGEAAARWLLPVYLPLALLAAALPGLGGTVWPWAVAQYGGVLWLLGLCLLPQPVGAPRLGLAWVLLGYALAKLFEGLDAAIFAASAEWVSGHTLKHLAAAAACWPVLSALRNKV</sequence>
<evidence type="ECO:0000256" key="1">
    <source>
        <dbReference type="SAM" id="Phobius"/>
    </source>
</evidence>
<gene>
    <name evidence="2" type="ORF">I7X39_08850</name>
</gene>
<dbReference type="PANTHER" id="PTHR34368">
    <property type="entry name" value="OS01G0962200 PROTEIN"/>
    <property type="match status" value="1"/>
</dbReference>
<name>A0A931J651_9BURK</name>
<feature type="transmembrane region" description="Helical" evidence="1">
    <location>
        <begin position="104"/>
        <end position="124"/>
    </location>
</feature>
<dbReference type="AlphaFoldDB" id="A0A931J651"/>
<accession>A0A931J651</accession>
<keyword evidence="1" id="KW-1133">Transmembrane helix</keyword>
<keyword evidence="3" id="KW-1185">Reference proteome</keyword>
<feature type="transmembrane region" description="Helical" evidence="1">
    <location>
        <begin position="70"/>
        <end position="92"/>
    </location>
</feature>
<evidence type="ECO:0000313" key="3">
    <source>
        <dbReference type="Proteomes" id="UP000613266"/>
    </source>
</evidence>
<evidence type="ECO:0000313" key="2">
    <source>
        <dbReference type="EMBL" id="MBH9577012.1"/>
    </source>
</evidence>
<proteinExistence type="predicted"/>
<dbReference type="Proteomes" id="UP000613266">
    <property type="component" value="Unassembled WGS sequence"/>
</dbReference>
<dbReference type="EMBL" id="JAEDAK010000005">
    <property type="protein sequence ID" value="MBH9577012.1"/>
    <property type="molecule type" value="Genomic_DNA"/>
</dbReference>
<evidence type="ECO:0008006" key="4">
    <source>
        <dbReference type="Google" id="ProtNLM"/>
    </source>
</evidence>
<comment type="caution">
    <text evidence="2">The sequence shown here is derived from an EMBL/GenBank/DDBJ whole genome shotgun (WGS) entry which is preliminary data.</text>
</comment>
<reference evidence="2" key="1">
    <citation type="submission" date="2020-12" db="EMBL/GenBank/DDBJ databases">
        <title>The genome sequence of Inhella sp. 1Y17.</title>
        <authorList>
            <person name="Liu Y."/>
        </authorList>
    </citation>
    <scope>NUCLEOTIDE SEQUENCE</scope>
    <source>
        <strain evidence="2">1Y17</strain>
    </source>
</reference>
<protein>
    <recommendedName>
        <fullName evidence="4">Alkaline phytoceramidase</fullName>
    </recommendedName>
</protein>
<feature type="transmembrane region" description="Helical" evidence="1">
    <location>
        <begin position="136"/>
        <end position="154"/>
    </location>
</feature>
<keyword evidence="1" id="KW-0812">Transmembrane</keyword>
<dbReference type="PANTHER" id="PTHR34368:SF1">
    <property type="entry name" value="OS01G0962200 PROTEIN"/>
    <property type="match status" value="1"/>
</dbReference>
<dbReference type="RefSeq" id="WP_198110740.1">
    <property type="nucleotide sequence ID" value="NZ_JAEDAK010000005.1"/>
</dbReference>